<proteinExistence type="predicted"/>
<accession>A0A419IAP3</accession>
<sequence>MLERSPGYLSGAPHYFRLQSPRILAEWDNTARNANHAHSVWRDPGADFGVPLDEENSPR</sequence>
<gene>
    <name evidence="2" type="ORF">D5S19_03835</name>
</gene>
<dbReference type="OrthoDB" id="581140at2"/>
<comment type="caution">
    <text evidence="2">The sequence shown here is derived from an EMBL/GenBank/DDBJ whole genome shotgun (WGS) entry which is preliminary data.</text>
</comment>
<dbReference type="PANTHER" id="PTHR37489">
    <property type="entry name" value="DUF3500 DOMAIN-CONTAINING PROTEIN"/>
    <property type="match status" value="1"/>
</dbReference>
<protein>
    <submittedName>
        <fullName evidence="2">DUF3500 domain-containing protein</fullName>
    </submittedName>
</protein>
<name>A0A419IAP3_9PSEU</name>
<dbReference type="Proteomes" id="UP000285112">
    <property type="component" value="Unassembled WGS sequence"/>
</dbReference>
<organism evidence="2 3">
    <name type="scientific">Amycolatopsis panacis</name>
    <dbReference type="NCBI Taxonomy" id="2340917"/>
    <lineage>
        <taxon>Bacteria</taxon>
        <taxon>Bacillati</taxon>
        <taxon>Actinomycetota</taxon>
        <taxon>Actinomycetes</taxon>
        <taxon>Pseudonocardiales</taxon>
        <taxon>Pseudonocardiaceae</taxon>
        <taxon>Amycolatopsis</taxon>
    </lineage>
</organism>
<dbReference type="EMBL" id="QZFV01000043">
    <property type="protein sequence ID" value="RJQ90101.1"/>
    <property type="molecule type" value="Genomic_DNA"/>
</dbReference>
<reference evidence="2 3" key="1">
    <citation type="submission" date="2018-09" db="EMBL/GenBank/DDBJ databases">
        <title>YIM PH 21725 draft genome.</title>
        <authorList>
            <person name="Miao C."/>
        </authorList>
    </citation>
    <scope>NUCLEOTIDE SEQUENCE [LARGE SCALE GENOMIC DNA]</scope>
    <source>
        <strain evidence="3">YIM PH21725</strain>
    </source>
</reference>
<feature type="region of interest" description="Disordered" evidence="1">
    <location>
        <begin position="38"/>
        <end position="59"/>
    </location>
</feature>
<dbReference type="PANTHER" id="PTHR37489:SF1">
    <property type="entry name" value="DUF3500 DOMAIN-CONTAINING PROTEIN"/>
    <property type="match status" value="1"/>
</dbReference>
<evidence type="ECO:0000313" key="2">
    <source>
        <dbReference type="EMBL" id="RJQ90101.1"/>
    </source>
</evidence>
<evidence type="ECO:0000313" key="3">
    <source>
        <dbReference type="Proteomes" id="UP000285112"/>
    </source>
</evidence>
<dbReference type="Pfam" id="PF12006">
    <property type="entry name" value="DUF3500"/>
    <property type="match status" value="1"/>
</dbReference>
<dbReference type="RefSeq" id="WP_120021955.1">
    <property type="nucleotide sequence ID" value="NZ_QZFV01000043.1"/>
</dbReference>
<evidence type="ECO:0000256" key="1">
    <source>
        <dbReference type="SAM" id="MobiDB-lite"/>
    </source>
</evidence>
<dbReference type="InterPro" id="IPR021889">
    <property type="entry name" value="DUF3500"/>
</dbReference>
<keyword evidence="3" id="KW-1185">Reference proteome</keyword>
<dbReference type="AlphaFoldDB" id="A0A419IAP3"/>